<keyword evidence="3" id="KW-1185">Reference proteome</keyword>
<gene>
    <name evidence="1" type="ORF">CAPTEDRAFT_212833</name>
</gene>
<dbReference type="EMBL" id="KB296865">
    <property type="protein sequence ID" value="ELU11209.1"/>
    <property type="molecule type" value="Genomic_DNA"/>
</dbReference>
<reference evidence="1 3" key="2">
    <citation type="journal article" date="2013" name="Nature">
        <title>Insights into bilaterian evolution from three spiralian genomes.</title>
        <authorList>
            <person name="Simakov O."/>
            <person name="Marletaz F."/>
            <person name="Cho S.J."/>
            <person name="Edsinger-Gonzales E."/>
            <person name="Havlak P."/>
            <person name="Hellsten U."/>
            <person name="Kuo D.H."/>
            <person name="Larsson T."/>
            <person name="Lv J."/>
            <person name="Arendt D."/>
            <person name="Savage R."/>
            <person name="Osoegawa K."/>
            <person name="de Jong P."/>
            <person name="Grimwood J."/>
            <person name="Chapman J.A."/>
            <person name="Shapiro H."/>
            <person name="Aerts A."/>
            <person name="Otillar R.P."/>
            <person name="Terry A.Y."/>
            <person name="Boore J.L."/>
            <person name="Grigoriev I.V."/>
            <person name="Lindberg D.R."/>
            <person name="Seaver E.C."/>
            <person name="Weisblat D.A."/>
            <person name="Putnam N.H."/>
            <person name="Rokhsar D.S."/>
        </authorList>
    </citation>
    <scope>NUCLEOTIDE SEQUENCE</scope>
    <source>
        <strain evidence="1 3">I ESC-2004</strain>
    </source>
</reference>
<proteinExistence type="predicted"/>
<sequence>MEPWWMFGIFLCIGILTAALAKTFSALRLKFYNDRIFLTRTWGLSWGFEPLSPQPDPISKLSLQILRMLVIRNTQKKAHFPEHELDCRASGGMNEREVLSIRAFLINNELVCPLLEDYVLLMRAFTPPKEEIKHENLN</sequence>
<reference evidence="3" key="1">
    <citation type="submission" date="2012-12" db="EMBL/GenBank/DDBJ databases">
        <authorList>
            <person name="Hellsten U."/>
            <person name="Grimwood J."/>
            <person name="Chapman J.A."/>
            <person name="Shapiro H."/>
            <person name="Aerts A."/>
            <person name="Otillar R.P."/>
            <person name="Terry A.Y."/>
            <person name="Boore J.L."/>
            <person name="Simakov O."/>
            <person name="Marletaz F."/>
            <person name="Cho S.-J."/>
            <person name="Edsinger-Gonzales E."/>
            <person name="Havlak P."/>
            <person name="Kuo D.-H."/>
            <person name="Larsson T."/>
            <person name="Lv J."/>
            <person name="Arendt D."/>
            <person name="Savage R."/>
            <person name="Osoegawa K."/>
            <person name="de Jong P."/>
            <person name="Lindberg D.R."/>
            <person name="Seaver E.C."/>
            <person name="Weisblat D.A."/>
            <person name="Putnam N.H."/>
            <person name="Grigoriev I.V."/>
            <person name="Rokhsar D.S."/>
        </authorList>
    </citation>
    <scope>NUCLEOTIDE SEQUENCE</scope>
    <source>
        <strain evidence="3">I ESC-2004</strain>
    </source>
</reference>
<evidence type="ECO:0000313" key="2">
    <source>
        <dbReference type="EnsemblMetazoa" id="CapteP212833"/>
    </source>
</evidence>
<dbReference type="HOGENOM" id="CLU_1857176_0_0_1"/>
<dbReference type="EnsemblMetazoa" id="CapteT212833">
    <property type="protein sequence ID" value="CapteP212833"/>
    <property type="gene ID" value="CapteG212833"/>
</dbReference>
<organism evidence="1">
    <name type="scientific">Capitella teleta</name>
    <name type="common">Polychaete worm</name>
    <dbReference type="NCBI Taxonomy" id="283909"/>
    <lineage>
        <taxon>Eukaryota</taxon>
        <taxon>Metazoa</taxon>
        <taxon>Spiralia</taxon>
        <taxon>Lophotrochozoa</taxon>
        <taxon>Annelida</taxon>
        <taxon>Polychaeta</taxon>
        <taxon>Sedentaria</taxon>
        <taxon>Scolecida</taxon>
        <taxon>Capitellidae</taxon>
        <taxon>Capitella</taxon>
    </lineage>
</organism>
<dbReference type="EMBL" id="AMQN01005795">
    <property type="status" value="NOT_ANNOTATED_CDS"/>
    <property type="molecule type" value="Genomic_DNA"/>
</dbReference>
<evidence type="ECO:0000313" key="3">
    <source>
        <dbReference type="Proteomes" id="UP000014760"/>
    </source>
</evidence>
<name>R7UY38_CAPTE</name>
<accession>R7UY38</accession>
<reference evidence="2" key="3">
    <citation type="submission" date="2015-06" db="UniProtKB">
        <authorList>
            <consortium name="EnsemblMetazoa"/>
        </authorList>
    </citation>
    <scope>IDENTIFICATION</scope>
</reference>
<protein>
    <submittedName>
        <fullName evidence="1 2">Uncharacterized protein</fullName>
    </submittedName>
</protein>
<evidence type="ECO:0000313" key="1">
    <source>
        <dbReference type="EMBL" id="ELU11209.1"/>
    </source>
</evidence>
<dbReference type="AlphaFoldDB" id="R7UY38"/>
<dbReference type="Proteomes" id="UP000014760">
    <property type="component" value="Unassembled WGS sequence"/>
</dbReference>